<comment type="caution">
    <text evidence="1">The sequence shown here is derived from an EMBL/GenBank/DDBJ whole genome shotgun (WGS) entry which is preliminary data.</text>
</comment>
<dbReference type="OrthoDB" id="10264146at2759"/>
<reference evidence="1 2" key="1">
    <citation type="journal article" date="2012" name="Genome Biol.">
        <title>Genome and low-iron response of an oceanic diatom adapted to chronic iron limitation.</title>
        <authorList>
            <person name="Lommer M."/>
            <person name="Specht M."/>
            <person name="Roy A.S."/>
            <person name="Kraemer L."/>
            <person name="Andreson R."/>
            <person name="Gutowska M.A."/>
            <person name="Wolf J."/>
            <person name="Bergner S.V."/>
            <person name="Schilhabel M.B."/>
            <person name="Klostermeier U.C."/>
            <person name="Beiko R.G."/>
            <person name="Rosenstiel P."/>
            <person name="Hippler M."/>
            <person name="Laroche J."/>
        </authorList>
    </citation>
    <scope>NUCLEOTIDE SEQUENCE [LARGE SCALE GENOMIC DNA]</scope>
    <source>
        <strain evidence="1 2">CCMP1005</strain>
    </source>
</reference>
<proteinExistence type="predicted"/>
<dbReference type="AlphaFoldDB" id="K0THG0"/>
<protein>
    <submittedName>
        <fullName evidence="1">Uncharacterized protein</fullName>
    </submittedName>
</protein>
<gene>
    <name evidence="1" type="ORF">THAOC_01789</name>
</gene>
<dbReference type="eggNOG" id="ENOG502S0KP">
    <property type="taxonomic scope" value="Eukaryota"/>
</dbReference>
<evidence type="ECO:0000313" key="1">
    <source>
        <dbReference type="EMBL" id="EJK76449.1"/>
    </source>
</evidence>
<dbReference type="EMBL" id="AGNL01002131">
    <property type="protein sequence ID" value="EJK76449.1"/>
    <property type="molecule type" value="Genomic_DNA"/>
</dbReference>
<evidence type="ECO:0000313" key="2">
    <source>
        <dbReference type="Proteomes" id="UP000266841"/>
    </source>
</evidence>
<keyword evidence="2" id="KW-1185">Reference proteome</keyword>
<name>K0THG0_THAOC</name>
<sequence length="413" mass="46950">MPGLVALPVVHDDKLMRQPTTSISTWRAGELVALRMQMRRTSRTWAEETVVHLPALVVVGTGDAMKQTKAWATACTTVIGALLYILGAPPSPEPSLRHGRRLSVFSPLPDPQSVVSKESSLPPRLPSDDARPFVAIVVCIAGVRGIDRFIEEHLLSSIYDTVTPEERRDFRVELILGYDDTDMYWQNHPKELRPRHKDGEYGEYDDHEVIPLNFVSIRKDPSGKRPNRIPFNELFQAARDYGATYITRINDDTEFLTSGWITVATEALGSLSPPNVGVVGPTCKQGNVRIMTHDFVHASTHLSIFGTYYPEVFDNWFLDDWITRVYGRPRTRMLADFEVEHHFKSFGTRYKWSWADKWKLDHEVLKGGEAIDRYMREKKPVEQRKVLGTDTVEKVDGSGQMGQLHFELKNMGT</sequence>
<organism evidence="1 2">
    <name type="scientific">Thalassiosira oceanica</name>
    <name type="common">Marine diatom</name>
    <dbReference type="NCBI Taxonomy" id="159749"/>
    <lineage>
        <taxon>Eukaryota</taxon>
        <taxon>Sar</taxon>
        <taxon>Stramenopiles</taxon>
        <taxon>Ochrophyta</taxon>
        <taxon>Bacillariophyta</taxon>
        <taxon>Coscinodiscophyceae</taxon>
        <taxon>Thalassiosirophycidae</taxon>
        <taxon>Thalassiosirales</taxon>
        <taxon>Thalassiosiraceae</taxon>
        <taxon>Thalassiosira</taxon>
    </lineage>
</organism>
<accession>K0THG0</accession>
<dbReference type="Proteomes" id="UP000266841">
    <property type="component" value="Unassembled WGS sequence"/>
</dbReference>